<protein>
    <submittedName>
        <fullName evidence="2">Putative damage-inducible protein DinB</fullName>
    </submittedName>
</protein>
<evidence type="ECO:0000313" key="2">
    <source>
        <dbReference type="EMBL" id="MBB3664841.1"/>
    </source>
</evidence>
<name>A0A839XQ22_9PSEU</name>
<accession>A0A839XQ22</accession>
<comment type="caution">
    <text evidence="2">The sequence shown here is derived from an EMBL/GenBank/DDBJ whole genome shotgun (WGS) entry which is preliminary data.</text>
</comment>
<dbReference type="EMBL" id="JACIBS010000002">
    <property type="protein sequence ID" value="MBB3664841.1"/>
    <property type="molecule type" value="Genomic_DNA"/>
</dbReference>
<feature type="region of interest" description="Disordered" evidence="1">
    <location>
        <begin position="1"/>
        <end position="26"/>
    </location>
</feature>
<gene>
    <name evidence="2" type="ORF">FB384_003792</name>
</gene>
<dbReference type="AlphaFoldDB" id="A0A839XQ22"/>
<keyword evidence="3" id="KW-1185">Reference proteome</keyword>
<feature type="compositionally biased region" description="Low complexity" evidence="1">
    <location>
        <begin position="1"/>
        <end position="19"/>
    </location>
</feature>
<dbReference type="Pfam" id="PF04978">
    <property type="entry name" value="MST"/>
    <property type="match status" value="1"/>
</dbReference>
<dbReference type="Gene3D" id="1.20.120.450">
    <property type="entry name" value="dinb family like domain"/>
    <property type="match status" value="1"/>
</dbReference>
<sequence length="189" mass="20671">MATTTPTSTTSTAASSAASADRRDEPAAVREHADLAWLLARQRWFLRFTTRDLDDEQAARRTTVSALTLGGIIKHVSATERAWIAFAGGDPRAVSGAGTDDRSDEFRMLPGETLSGLLDEYAETAWRTEEFLATADLDTTFPLPEAPWFQPGERWSVRQVLQHIAAETAQHSGHADIIRESVDGARTMG</sequence>
<organism evidence="2 3">
    <name type="scientific">Prauserella sediminis</name>
    <dbReference type="NCBI Taxonomy" id="577680"/>
    <lineage>
        <taxon>Bacteria</taxon>
        <taxon>Bacillati</taxon>
        <taxon>Actinomycetota</taxon>
        <taxon>Actinomycetes</taxon>
        <taxon>Pseudonocardiales</taxon>
        <taxon>Pseudonocardiaceae</taxon>
        <taxon>Prauserella</taxon>
        <taxon>Prauserella salsuginis group</taxon>
    </lineage>
</organism>
<dbReference type="InterPro" id="IPR007061">
    <property type="entry name" value="MST-like"/>
</dbReference>
<evidence type="ECO:0000313" key="3">
    <source>
        <dbReference type="Proteomes" id="UP000564573"/>
    </source>
</evidence>
<dbReference type="InterPro" id="IPR034660">
    <property type="entry name" value="DinB/YfiT-like"/>
</dbReference>
<proteinExistence type="predicted"/>
<dbReference type="Proteomes" id="UP000564573">
    <property type="component" value="Unassembled WGS sequence"/>
</dbReference>
<dbReference type="SUPFAM" id="SSF109854">
    <property type="entry name" value="DinB/YfiT-like putative metalloenzymes"/>
    <property type="match status" value="1"/>
</dbReference>
<reference evidence="2 3" key="1">
    <citation type="submission" date="2020-08" db="EMBL/GenBank/DDBJ databases">
        <title>Sequencing the genomes of 1000 actinobacteria strains.</title>
        <authorList>
            <person name="Klenk H.-P."/>
        </authorList>
    </citation>
    <scope>NUCLEOTIDE SEQUENCE [LARGE SCALE GENOMIC DNA]</scope>
    <source>
        <strain evidence="2 3">DSM 45267</strain>
    </source>
</reference>
<evidence type="ECO:0000256" key="1">
    <source>
        <dbReference type="SAM" id="MobiDB-lite"/>
    </source>
</evidence>
<dbReference type="RefSeq" id="WP_183785869.1">
    <property type="nucleotide sequence ID" value="NZ_JACIBS010000002.1"/>
</dbReference>